<dbReference type="SUPFAM" id="SSF47027">
    <property type="entry name" value="Acyl-CoA binding protein"/>
    <property type="match status" value="1"/>
</dbReference>
<evidence type="ECO:0000313" key="16">
    <source>
        <dbReference type="EMBL" id="KAB0382041.1"/>
    </source>
</evidence>
<feature type="binding site" evidence="12">
    <location>
        <position position="99"/>
    </location>
    <ligand>
        <name>an acyl-CoA</name>
        <dbReference type="ChEBI" id="CHEBI:58342"/>
    </ligand>
</feature>
<gene>
    <name evidence="16" type="ORF">FD755_003958</name>
</gene>
<keyword evidence="7" id="KW-0072">Autophagy</keyword>
<evidence type="ECO:0000256" key="13">
    <source>
        <dbReference type="SAM" id="MobiDB-lite"/>
    </source>
</evidence>
<sequence length="561" mass="63090">MFQFHAGSWESWCCCCCLIPGDRPWDRGRRWRLEMADTRSVHETRFEAAVKVIQSLPKNGSFQPTNEMMLKFYSFYKQATEGPCKLSKPGFWDPVGRYKWDAWSSLGDMTKEEAMIAYVEEMKKILETMPMTEKVEELLHVIGPFYEIVEDKKSGRSSDLTSVRLEKISKCLEDLGNVLASTPNAKTVNGKAESSDSGAESEEEEAQEDTKGPEQRDSDKKMMKKSADHKNLEIIVTNGYDKDSFVQGVQNSIHASPSLNGRCTEEVKSIDENLEQAGKTVVCVHQDVNDDHVEDISGIQHLTSDSDSEVYCDSMEQFGQEESLDGFISNNGPFSYYLGGNPSQPLESSGFPEDVQVLPGDGSTGDTQVAAVEGKGEVKRGGEDGGSNSGAPHREKRAGESEEFSNIRRGRGHRMQHLSEGSKGRQVGSGGDGERWGSDRGSRGSLNEQIALVLMRLQEDMQNVLQRLHKLEMLAASQAKSSALQISNQSTSPRPSWWPFEMSPGALTFAIIWPFIAQWLVHLYYQRRRRKSLEQFFETLHKLNYFPWMGRWTNVGHSWPH</sequence>
<evidence type="ECO:0000256" key="8">
    <source>
        <dbReference type="ARBA" id="ARBA00023054"/>
    </source>
</evidence>
<feature type="region of interest" description="Disordered" evidence="13">
    <location>
        <begin position="339"/>
        <end position="443"/>
    </location>
</feature>
<evidence type="ECO:0000256" key="1">
    <source>
        <dbReference type="ARBA" id="ARBA00004549"/>
    </source>
</evidence>
<evidence type="ECO:0000256" key="6">
    <source>
        <dbReference type="ARBA" id="ARBA00022989"/>
    </source>
</evidence>
<reference evidence="16 17" key="1">
    <citation type="submission" date="2019-06" db="EMBL/GenBank/DDBJ databases">
        <title>Discovery of a novel chromosome fission-fusion reversal in muntjac.</title>
        <authorList>
            <person name="Mudd A.B."/>
            <person name="Bredeson J.V."/>
            <person name="Baum R."/>
            <person name="Hockemeyer D."/>
            <person name="Rokhsar D.S."/>
        </authorList>
    </citation>
    <scope>NUCLEOTIDE SEQUENCE [LARGE SCALE GENOMIC DNA]</scope>
    <source>
        <strain evidence="16">UCam_UCB_Mr</strain>
        <tissue evidence="16">Fibroblast cell line</tissue>
    </source>
</reference>
<comment type="function">
    <text evidence="11">Acyl-CoA binding protein which acts as the peroxisome receptor for pexophagy but is dispensable for aggrephagy and nonselective autophagy. Binds medium- and long-chain acyl-CoA esters.</text>
</comment>
<evidence type="ECO:0000256" key="9">
    <source>
        <dbReference type="ARBA" id="ARBA00023121"/>
    </source>
</evidence>
<keyword evidence="10 14" id="KW-0472">Membrane</keyword>
<evidence type="ECO:0000256" key="4">
    <source>
        <dbReference type="ARBA" id="ARBA00022448"/>
    </source>
</evidence>
<dbReference type="EMBL" id="VCEB01000002">
    <property type="protein sequence ID" value="KAB0382041.1"/>
    <property type="molecule type" value="Genomic_DNA"/>
</dbReference>
<dbReference type="GO" id="GO:0000062">
    <property type="term" value="F:fatty-acyl-CoA binding"/>
    <property type="evidence" value="ECO:0007669"/>
    <property type="project" value="InterPro"/>
</dbReference>
<dbReference type="InterPro" id="IPR035984">
    <property type="entry name" value="Acyl-CoA-binding_sf"/>
</dbReference>
<evidence type="ECO:0000256" key="3">
    <source>
        <dbReference type="ARBA" id="ARBA00018418"/>
    </source>
</evidence>
<dbReference type="GO" id="GO:0006631">
    <property type="term" value="P:fatty acid metabolic process"/>
    <property type="evidence" value="ECO:0007669"/>
    <property type="project" value="TreeGrafter"/>
</dbReference>
<dbReference type="Proteomes" id="UP000326062">
    <property type="component" value="Chromosome 2"/>
</dbReference>
<name>A0A5J5MNR4_MUNRE</name>
<feature type="compositionally biased region" description="Basic and acidic residues" evidence="13">
    <location>
        <begin position="208"/>
        <end position="227"/>
    </location>
</feature>
<evidence type="ECO:0000259" key="15">
    <source>
        <dbReference type="PROSITE" id="PS51228"/>
    </source>
</evidence>
<dbReference type="PANTHER" id="PTHR23310">
    <property type="entry name" value="ACYL-COA-BINDING PROTEIN, ACBP"/>
    <property type="match status" value="1"/>
</dbReference>
<accession>A0A5J5MNR4</accession>
<comment type="similarity">
    <text evidence="2">Belongs to the ATG37 family.</text>
</comment>
<feature type="binding site" evidence="12">
    <location>
        <position position="118"/>
    </location>
    <ligand>
        <name>an acyl-CoA</name>
        <dbReference type="ChEBI" id="CHEBI:58342"/>
    </ligand>
</feature>
<feature type="binding site" evidence="12">
    <location>
        <begin position="53"/>
        <end position="62"/>
    </location>
    <ligand>
        <name>an acyl-CoA</name>
        <dbReference type="ChEBI" id="CHEBI:58342"/>
    </ligand>
</feature>
<dbReference type="FunFam" id="1.20.80.10:FF:000010">
    <property type="entry name" value="Acyl-CoA-binding domain-containing protein 5"/>
    <property type="match status" value="1"/>
</dbReference>
<dbReference type="GO" id="GO:0005778">
    <property type="term" value="C:peroxisomal membrane"/>
    <property type="evidence" value="ECO:0007669"/>
    <property type="project" value="UniProtKB-SubCell"/>
</dbReference>
<dbReference type="GO" id="GO:0000425">
    <property type="term" value="P:pexophagy"/>
    <property type="evidence" value="ECO:0007669"/>
    <property type="project" value="InterPro"/>
</dbReference>
<evidence type="ECO:0000313" key="17">
    <source>
        <dbReference type="Proteomes" id="UP000326062"/>
    </source>
</evidence>
<dbReference type="InterPro" id="IPR000582">
    <property type="entry name" value="Acyl-CoA-binding_protein"/>
</dbReference>
<keyword evidence="17" id="KW-1185">Reference proteome</keyword>
<evidence type="ECO:0000256" key="11">
    <source>
        <dbReference type="ARBA" id="ARBA00025481"/>
    </source>
</evidence>
<dbReference type="PROSITE" id="PS51228">
    <property type="entry name" value="ACB_2"/>
    <property type="match status" value="1"/>
</dbReference>
<feature type="binding site" evidence="12">
    <location>
        <begin position="73"/>
        <end position="77"/>
    </location>
    <ligand>
        <name>an acyl-CoA</name>
        <dbReference type="ChEBI" id="CHEBI:58342"/>
    </ligand>
</feature>
<evidence type="ECO:0000256" key="10">
    <source>
        <dbReference type="ARBA" id="ARBA00023136"/>
    </source>
</evidence>
<keyword evidence="4" id="KW-0813">Transport</keyword>
<keyword evidence="5 14" id="KW-0812">Transmembrane</keyword>
<feature type="domain" description="ACB" evidence="15">
    <location>
        <begin position="42"/>
        <end position="131"/>
    </location>
</feature>
<dbReference type="InterPro" id="IPR022408">
    <property type="entry name" value="Acyl-CoA-binding_prot_CS"/>
</dbReference>
<evidence type="ECO:0000256" key="12">
    <source>
        <dbReference type="PIRSR" id="PIRSR002412-1"/>
    </source>
</evidence>
<dbReference type="PIRSF" id="PIRSF002412">
    <property type="entry name" value="MA_DBI"/>
    <property type="match status" value="1"/>
</dbReference>
<comment type="caution">
    <text evidence="16">The sequence shown here is derived from an EMBL/GenBank/DDBJ whole genome shotgun (WGS) entry which is preliminary data.</text>
</comment>
<protein>
    <recommendedName>
        <fullName evidence="3">Acyl-CoA-binding domain-containing protein 5</fullName>
    </recommendedName>
</protein>
<feature type="compositionally biased region" description="Basic and acidic residues" evidence="13">
    <location>
        <begin position="374"/>
        <end position="383"/>
    </location>
</feature>
<evidence type="ECO:0000256" key="7">
    <source>
        <dbReference type="ARBA" id="ARBA00023006"/>
    </source>
</evidence>
<feature type="transmembrane region" description="Helical" evidence="14">
    <location>
        <begin position="505"/>
        <end position="525"/>
    </location>
</feature>
<evidence type="ECO:0000256" key="2">
    <source>
        <dbReference type="ARBA" id="ARBA00010310"/>
    </source>
</evidence>
<evidence type="ECO:0000256" key="5">
    <source>
        <dbReference type="ARBA" id="ARBA00022692"/>
    </source>
</evidence>
<dbReference type="InterPro" id="IPR014352">
    <property type="entry name" value="FERM/acyl-CoA-bd_prot_sf"/>
</dbReference>
<evidence type="ECO:0000256" key="14">
    <source>
        <dbReference type="SAM" id="Phobius"/>
    </source>
</evidence>
<dbReference type="InterPro" id="IPR016347">
    <property type="entry name" value="ACBD5"/>
</dbReference>
<proteinExistence type="inferred from homology"/>
<dbReference type="PRINTS" id="PR00689">
    <property type="entry name" value="ACOABINDINGP"/>
</dbReference>
<organism evidence="16 17">
    <name type="scientific">Muntiacus reevesi</name>
    <name type="common">Reeves' muntjac</name>
    <name type="synonym">Cervus reevesi</name>
    <dbReference type="NCBI Taxonomy" id="9886"/>
    <lineage>
        <taxon>Eukaryota</taxon>
        <taxon>Metazoa</taxon>
        <taxon>Chordata</taxon>
        <taxon>Craniata</taxon>
        <taxon>Vertebrata</taxon>
        <taxon>Euteleostomi</taxon>
        <taxon>Mammalia</taxon>
        <taxon>Eutheria</taxon>
        <taxon>Laurasiatheria</taxon>
        <taxon>Artiodactyla</taxon>
        <taxon>Ruminantia</taxon>
        <taxon>Pecora</taxon>
        <taxon>Cervidae</taxon>
        <taxon>Muntiacinae</taxon>
        <taxon>Muntiacus</taxon>
    </lineage>
</organism>
<dbReference type="Pfam" id="PF00887">
    <property type="entry name" value="ACBP"/>
    <property type="match status" value="1"/>
</dbReference>
<feature type="region of interest" description="Disordered" evidence="13">
    <location>
        <begin position="182"/>
        <end position="227"/>
    </location>
</feature>
<dbReference type="AlphaFoldDB" id="A0A5J5MNR4"/>
<dbReference type="Gene3D" id="1.20.80.10">
    <property type="match status" value="1"/>
</dbReference>
<dbReference type="CDD" id="cd00435">
    <property type="entry name" value="ACBP"/>
    <property type="match status" value="1"/>
</dbReference>
<comment type="subcellular location">
    <subcellularLocation>
        <location evidence="1">Peroxisome membrane</location>
        <topology evidence="1">Single-pass membrane protein</topology>
    </subcellularLocation>
</comment>
<keyword evidence="9" id="KW-0446">Lipid-binding</keyword>
<feature type="compositionally biased region" description="Basic and acidic residues" evidence="13">
    <location>
        <begin position="432"/>
        <end position="442"/>
    </location>
</feature>
<dbReference type="PANTHER" id="PTHR23310:SF6">
    <property type="entry name" value="ACYL-COA-BINDING DOMAIN-CONTAINING PROTEIN 5"/>
    <property type="match status" value="1"/>
</dbReference>
<dbReference type="PROSITE" id="PS00880">
    <property type="entry name" value="ACB_1"/>
    <property type="match status" value="1"/>
</dbReference>
<keyword evidence="6 14" id="KW-1133">Transmembrane helix</keyword>
<keyword evidence="8" id="KW-0175">Coiled coil</keyword>